<keyword evidence="2 5" id="KW-0238">DNA-binding</keyword>
<dbReference type="Pfam" id="PF13377">
    <property type="entry name" value="Peripla_BP_3"/>
    <property type="match status" value="1"/>
</dbReference>
<comment type="caution">
    <text evidence="5">The sequence shown here is derived from an EMBL/GenBank/DDBJ whole genome shotgun (WGS) entry which is preliminary data.</text>
</comment>
<dbReference type="InterPro" id="IPR010982">
    <property type="entry name" value="Lambda_DNA-bd_dom_sf"/>
</dbReference>
<dbReference type="PRINTS" id="PR00036">
    <property type="entry name" value="HTHLACI"/>
</dbReference>
<dbReference type="CDD" id="cd01392">
    <property type="entry name" value="HTH_LacI"/>
    <property type="match status" value="1"/>
</dbReference>
<gene>
    <name evidence="5" type="ORF">ABT188_13140</name>
</gene>
<accession>A0ABV1SUT6</accession>
<protein>
    <submittedName>
        <fullName evidence="5">LacI family DNA-binding transcriptional regulator</fullName>
    </submittedName>
</protein>
<name>A0ABV1SUT6_9ACTN</name>
<proteinExistence type="predicted"/>
<keyword evidence="6" id="KW-1185">Reference proteome</keyword>
<dbReference type="GO" id="GO:0003677">
    <property type="term" value="F:DNA binding"/>
    <property type="evidence" value="ECO:0007669"/>
    <property type="project" value="UniProtKB-KW"/>
</dbReference>
<evidence type="ECO:0000256" key="1">
    <source>
        <dbReference type="ARBA" id="ARBA00023015"/>
    </source>
</evidence>
<evidence type="ECO:0000313" key="5">
    <source>
        <dbReference type="EMBL" id="MER6165497.1"/>
    </source>
</evidence>
<dbReference type="InterPro" id="IPR000843">
    <property type="entry name" value="HTH_LacI"/>
</dbReference>
<dbReference type="RefSeq" id="WP_352147293.1">
    <property type="nucleotide sequence ID" value="NZ_JBEOZY010000010.1"/>
</dbReference>
<evidence type="ECO:0000256" key="3">
    <source>
        <dbReference type="ARBA" id="ARBA00023163"/>
    </source>
</evidence>
<dbReference type="InterPro" id="IPR028082">
    <property type="entry name" value="Peripla_BP_I"/>
</dbReference>
<reference evidence="5 6" key="1">
    <citation type="submission" date="2024-06" db="EMBL/GenBank/DDBJ databases">
        <title>The Natural Products Discovery Center: Release of the First 8490 Sequenced Strains for Exploring Actinobacteria Biosynthetic Diversity.</title>
        <authorList>
            <person name="Kalkreuter E."/>
            <person name="Kautsar S.A."/>
            <person name="Yang D."/>
            <person name="Bader C.D."/>
            <person name="Teijaro C.N."/>
            <person name="Fluegel L."/>
            <person name="Davis C.M."/>
            <person name="Simpson J.R."/>
            <person name="Lauterbach L."/>
            <person name="Steele A.D."/>
            <person name="Gui C."/>
            <person name="Meng S."/>
            <person name="Li G."/>
            <person name="Viehrig K."/>
            <person name="Ye F."/>
            <person name="Su P."/>
            <person name="Kiefer A.F."/>
            <person name="Nichols A."/>
            <person name="Cepeda A.J."/>
            <person name="Yan W."/>
            <person name="Fan B."/>
            <person name="Jiang Y."/>
            <person name="Adhikari A."/>
            <person name="Zheng C.-J."/>
            <person name="Schuster L."/>
            <person name="Cowan T.M."/>
            <person name="Smanski M.J."/>
            <person name="Chevrette M.G."/>
            <person name="De Carvalho L.P.S."/>
            <person name="Shen B."/>
        </authorList>
    </citation>
    <scope>NUCLEOTIDE SEQUENCE [LARGE SCALE GENOMIC DNA]</scope>
    <source>
        <strain evidence="5 6">NPDC001615</strain>
    </source>
</reference>
<dbReference type="CDD" id="cd06267">
    <property type="entry name" value="PBP1_LacI_sugar_binding-like"/>
    <property type="match status" value="1"/>
</dbReference>
<dbReference type="PROSITE" id="PS00356">
    <property type="entry name" value="HTH_LACI_1"/>
    <property type="match status" value="1"/>
</dbReference>
<dbReference type="Gene3D" id="3.40.50.2300">
    <property type="match status" value="2"/>
</dbReference>
<dbReference type="SUPFAM" id="SSF47413">
    <property type="entry name" value="lambda repressor-like DNA-binding domains"/>
    <property type="match status" value="1"/>
</dbReference>
<dbReference type="PROSITE" id="PS50932">
    <property type="entry name" value="HTH_LACI_2"/>
    <property type="match status" value="1"/>
</dbReference>
<organism evidence="5 6">
    <name type="scientific">Streptomyces violaceorubidus</name>
    <dbReference type="NCBI Taxonomy" id="284042"/>
    <lineage>
        <taxon>Bacteria</taxon>
        <taxon>Bacillati</taxon>
        <taxon>Actinomycetota</taxon>
        <taxon>Actinomycetes</taxon>
        <taxon>Kitasatosporales</taxon>
        <taxon>Streptomycetaceae</taxon>
        <taxon>Streptomyces</taxon>
    </lineage>
</organism>
<dbReference type="PANTHER" id="PTHR30146">
    <property type="entry name" value="LACI-RELATED TRANSCRIPTIONAL REPRESSOR"/>
    <property type="match status" value="1"/>
</dbReference>
<evidence type="ECO:0000259" key="4">
    <source>
        <dbReference type="PROSITE" id="PS50932"/>
    </source>
</evidence>
<dbReference type="Gene3D" id="1.10.260.40">
    <property type="entry name" value="lambda repressor-like DNA-binding domains"/>
    <property type="match status" value="1"/>
</dbReference>
<dbReference type="Pfam" id="PF00356">
    <property type="entry name" value="LacI"/>
    <property type="match status" value="1"/>
</dbReference>
<sequence length="336" mass="35250">MAKVGISDVAARAGVSEATVSRVINRRGVVATATRRQVEEAIRELGYERGGQSQLIVVLTPGLAQPFFGQLCELIESALASQGFRAIVGSTTVGGLQEIDFISSTMDLGIAGAVFASASNTLIDADPTVYQLLTERKIPFVLVNGAIAGHPAPSCSTNDAVAAELAVEHLWGLGHREIGLIAGPAGNRPSERRLAGFVRSMTARGVADPQRLVARQVYSVEGGMSAAGELLGQGVTGIVAASDYMALGAIRAARRRGMSIPEDLSVVGYDDSLVMDFVDPPLTTVRQPVERIAQSVSTAMVHLVNRKLVPSGELLFDPELIVRASTAPPRTPSVDG</sequence>
<dbReference type="SMART" id="SM00354">
    <property type="entry name" value="HTH_LACI"/>
    <property type="match status" value="1"/>
</dbReference>
<feature type="domain" description="HTH lacI-type" evidence="4">
    <location>
        <begin position="4"/>
        <end position="58"/>
    </location>
</feature>
<evidence type="ECO:0000313" key="6">
    <source>
        <dbReference type="Proteomes" id="UP001496720"/>
    </source>
</evidence>
<dbReference type="InterPro" id="IPR046335">
    <property type="entry name" value="LacI/GalR-like_sensor"/>
</dbReference>
<keyword evidence="3" id="KW-0804">Transcription</keyword>
<dbReference type="EMBL" id="JBEOZY010000010">
    <property type="protein sequence ID" value="MER6165497.1"/>
    <property type="molecule type" value="Genomic_DNA"/>
</dbReference>
<keyword evidence="1" id="KW-0805">Transcription regulation</keyword>
<dbReference type="SUPFAM" id="SSF53822">
    <property type="entry name" value="Periplasmic binding protein-like I"/>
    <property type="match status" value="1"/>
</dbReference>
<dbReference type="Proteomes" id="UP001496720">
    <property type="component" value="Unassembled WGS sequence"/>
</dbReference>
<evidence type="ECO:0000256" key="2">
    <source>
        <dbReference type="ARBA" id="ARBA00023125"/>
    </source>
</evidence>
<dbReference type="PANTHER" id="PTHR30146:SF153">
    <property type="entry name" value="LACTOSE OPERON REPRESSOR"/>
    <property type="match status" value="1"/>
</dbReference>